<dbReference type="SMART" id="SM01012">
    <property type="entry name" value="ANTAR"/>
    <property type="match status" value="1"/>
</dbReference>
<gene>
    <name evidence="1" type="ORF">SAMN05444695_109175</name>
</gene>
<dbReference type="RefSeq" id="WP_072736807.1">
    <property type="nucleotide sequence ID" value="NZ_CP048813.1"/>
</dbReference>
<evidence type="ECO:0000313" key="2">
    <source>
        <dbReference type="Proteomes" id="UP000183263"/>
    </source>
</evidence>
<dbReference type="InterPro" id="IPR036388">
    <property type="entry name" value="WH-like_DNA-bd_sf"/>
</dbReference>
<accession>A0A1G8MCD3</accession>
<dbReference type="Gene3D" id="1.10.10.10">
    <property type="entry name" value="Winged helix-like DNA-binding domain superfamily/Winged helix DNA-binding domain"/>
    <property type="match status" value="1"/>
</dbReference>
<dbReference type="Proteomes" id="UP000183263">
    <property type="component" value="Unassembled WGS sequence"/>
</dbReference>
<dbReference type="Pfam" id="PF03861">
    <property type="entry name" value="ANTAR"/>
    <property type="match status" value="1"/>
</dbReference>
<dbReference type="AlphaFoldDB" id="A0A1G8MCD3"/>
<evidence type="ECO:0000313" key="1">
    <source>
        <dbReference type="EMBL" id="SDI65596.1"/>
    </source>
</evidence>
<protein>
    <submittedName>
        <fullName evidence="1">ANTAR domain-containing protein</fullName>
    </submittedName>
</protein>
<dbReference type="GO" id="GO:0003723">
    <property type="term" value="F:RNA binding"/>
    <property type="evidence" value="ECO:0007669"/>
    <property type="project" value="InterPro"/>
</dbReference>
<organism evidence="1 2">
    <name type="scientific">Rhodococcus triatomae</name>
    <dbReference type="NCBI Taxonomy" id="300028"/>
    <lineage>
        <taxon>Bacteria</taxon>
        <taxon>Bacillati</taxon>
        <taxon>Actinomycetota</taxon>
        <taxon>Actinomycetes</taxon>
        <taxon>Mycobacteriales</taxon>
        <taxon>Nocardiaceae</taxon>
        <taxon>Rhodococcus</taxon>
    </lineage>
</organism>
<dbReference type="EMBL" id="FNDN01000009">
    <property type="protein sequence ID" value="SDI65596.1"/>
    <property type="molecule type" value="Genomic_DNA"/>
</dbReference>
<name>A0A1G8MCD3_9NOCA</name>
<dbReference type="PROSITE" id="PS50921">
    <property type="entry name" value="ANTAR"/>
    <property type="match status" value="1"/>
</dbReference>
<keyword evidence="2" id="KW-1185">Reference proteome</keyword>
<proteinExistence type="predicted"/>
<dbReference type="InterPro" id="IPR005561">
    <property type="entry name" value="ANTAR"/>
</dbReference>
<dbReference type="OrthoDB" id="4466580at2"/>
<reference evidence="1 2" key="1">
    <citation type="submission" date="2016-10" db="EMBL/GenBank/DDBJ databases">
        <authorList>
            <person name="de Groot N.N."/>
        </authorList>
    </citation>
    <scope>NUCLEOTIDE SEQUENCE [LARGE SCALE GENOMIC DNA]</scope>
    <source>
        <strain evidence="1 2">DSM 44892</strain>
    </source>
</reference>
<sequence length="89" mass="9513">MTSTTYPTRTAVDIAVGVLIAHRGCSEDAAFDELAAVSRERKVGLGRTARALISFVREHHDALPDSDLTAAALRWSHSTPYRGAFGTAA</sequence>